<proteinExistence type="predicted"/>
<reference evidence="1 2" key="1">
    <citation type="journal article" date="2024" name="Genome Biol. Evol.">
        <title>Chromosome-level genome assembly of the viviparous eelpout Zoarces viviparus.</title>
        <authorList>
            <person name="Fuhrmann N."/>
            <person name="Brasseur M.V."/>
            <person name="Bakowski C.E."/>
            <person name="Podsiadlowski L."/>
            <person name="Prost S."/>
            <person name="Krehenwinkel H."/>
            <person name="Mayer C."/>
        </authorList>
    </citation>
    <scope>NUCLEOTIDE SEQUENCE [LARGE SCALE GENOMIC DNA]</scope>
    <source>
        <strain evidence="1">NO-MEL_2022_Ind0_liver</strain>
    </source>
</reference>
<organism evidence="1 2">
    <name type="scientific">Zoarces viviparus</name>
    <name type="common">Viviparous eelpout</name>
    <name type="synonym">Blennius viviparus</name>
    <dbReference type="NCBI Taxonomy" id="48416"/>
    <lineage>
        <taxon>Eukaryota</taxon>
        <taxon>Metazoa</taxon>
        <taxon>Chordata</taxon>
        <taxon>Craniata</taxon>
        <taxon>Vertebrata</taxon>
        <taxon>Euteleostomi</taxon>
        <taxon>Actinopterygii</taxon>
        <taxon>Neopterygii</taxon>
        <taxon>Teleostei</taxon>
        <taxon>Neoteleostei</taxon>
        <taxon>Acanthomorphata</taxon>
        <taxon>Eupercaria</taxon>
        <taxon>Perciformes</taxon>
        <taxon>Cottioidei</taxon>
        <taxon>Zoarcales</taxon>
        <taxon>Zoarcidae</taxon>
        <taxon>Zoarcinae</taxon>
        <taxon>Zoarces</taxon>
    </lineage>
</organism>
<evidence type="ECO:0000313" key="1">
    <source>
        <dbReference type="EMBL" id="KAK9528925.1"/>
    </source>
</evidence>
<accession>A0AAW1F3I5</accession>
<dbReference type="AlphaFoldDB" id="A0AAW1F3I5"/>
<dbReference type="Proteomes" id="UP001488805">
    <property type="component" value="Unassembled WGS sequence"/>
</dbReference>
<gene>
    <name evidence="1" type="ORF">VZT92_013054</name>
</gene>
<comment type="caution">
    <text evidence="1">The sequence shown here is derived from an EMBL/GenBank/DDBJ whole genome shotgun (WGS) entry which is preliminary data.</text>
</comment>
<keyword evidence="2" id="KW-1185">Reference proteome</keyword>
<dbReference type="EMBL" id="JBCEZU010000111">
    <property type="protein sequence ID" value="KAK9528925.1"/>
    <property type="molecule type" value="Genomic_DNA"/>
</dbReference>
<sequence>MRRKAVLETSHSSTQEVDWRSGMHGYLAAGPIHRTGCVREGASAGRGAAEGGEAVLGFAECKMSRSEPKGLVSVYVATIRKTPEISVARVR</sequence>
<name>A0AAW1F3I5_ZOAVI</name>
<evidence type="ECO:0000313" key="2">
    <source>
        <dbReference type="Proteomes" id="UP001488805"/>
    </source>
</evidence>
<protein>
    <submittedName>
        <fullName evidence="1">Uncharacterized protein</fullName>
    </submittedName>
</protein>